<proteinExistence type="predicted"/>
<dbReference type="EMBL" id="BJUU01000001">
    <property type="protein sequence ID" value="GEK78899.1"/>
    <property type="molecule type" value="Genomic_DNA"/>
</dbReference>
<evidence type="ECO:0000313" key="1">
    <source>
        <dbReference type="EMBL" id="GEK78899.1"/>
    </source>
</evidence>
<dbReference type="AlphaFoldDB" id="A0AA87UQW3"/>
<accession>A0AA87UQW3</accession>
<comment type="caution">
    <text evidence="1">The sequence shown here is derived from an EMBL/GenBank/DDBJ whole genome shotgun (WGS) entry which is preliminary data.</text>
</comment>
<name>A0AA87UQW3_9MICO</name>
<dbReference type="Proteomes" id="UP000321749">
    <property type="component" value="Unassembled WGS sequence"/>
</dbReference>
<evidence type="ECO:0000313" key="2">
    <source>
        <dbReference type="Proteomes" id="UP000321749"/>
    </source>
</evidence>
<keyword evidence="2" id="KW-1185">Reference proteome</keyword>
<sequence>MHPALAAIHDRSRERVLRGDLDLDAAPGEGGARWGATIVAMPGDPSAAVLDRLALVRCGFDAEAGRMVPRTLHEQ</sequence>
<reference evidence="1 2" key="1">
    <citation type="submission" date="2019-07" db="EMBL/GenBank/DDBJ databases">
        <title>Whole genome shotgun sequence of Agrococcus baldri NBRC 103055.</title>
        <authorList>
            <person name="Hosoyama A."/>
            <person name="Uohara A."/>
            <person name="Ohji S."/>
            <person name="Ichikawa N."/>
        </authorList>
    </citation>
    <scope>NUCLEOTIDE SEQUENCE [LARGE SCALE GENOMIC DNA]</scope>
    <source>
        <strain evidence="1 2">NBRC 103055</strain>
    </source>
</reference>
<gene>
    <name evidence="1" type="ORF">ABA31_02500</name>
</gene>
<organism evidence="1 2">
    <name type="scientific">Agrococcus baldri</name>
    <dbReference type="NCBI Taxonomy" id="153730"/>
    <lineage>
        <taxon>Bacteria</taxon>
        <taxon>Bacillati</taxon>
        <taxon>Actinomycetota</taxon>
        <taxon>Actinomycetes</taxon>
        <taxon>Micrococcales</taxon>
        <taxon>Microbacteriaceae</taxon>
        <taxon>Agrococcus</taxon>
    </lineage>
</organism>
<protein>
    <submittedName>
        <fullName evidence="1">Uncharacterized protein</fullName>
    </submittedName>
</protein>